<evidence type="ECO:0000256" key="10">
    <source>
        <dbReference type="ARBA" id="ARBA00023075"/>
    </source>
</evidence>
<gene>
    <name evidence="14" type="ORF">METZ01_LOCUS352978</name>
</gene>
<feature type="region of interest" description="Disordered" evidence="12">
    <location>
        <begin position="191"/>
        <end position="225"/>
    </location>
</feature>
<evidence type="ECO:0000313" key="14">
    <source>
        <dbReference type="EMBL" id="SVD00124.1"/>
    </source>
</evidence>
<dbReference type="AlphaFoldDB" id="A0A382RR08"/>
<dbReference type="PANTHER" id="PTHR10849">
    <property type="entry name" value="NADH DEHYDROGENASE UBIQUINONE IRON-SULFUR PROTEIN 8, MITOCHONDRIAL"/>
    <property type="match status" value="1"/>
</dbReference>
<keyword evidence="8" id="KW-0411">Iron-sulfur</keyword>
<feature type="compositionally biased region" description="Basic and acidic residues" evidence="12">
    <location>
        <begin position="191"/>
        <end position="214"/>
    </location>
</feature>
<keyword evidence="1" id="KW-1003">Cell membrane</keyword>
<evidence type="ECO:0000256" key="5">
    <source>
        <dbReference type="ARBA" id="ARBA00022737"/>
    </source>
</evidence>
<keyword evidence="7" id="KW-0408">Iron</keyword>
<dbReference type="PROSITE" id="PS51379">
    <property type="entry name" value="4FE4S_FER_2"/>
    <property type="match status" value="2"/>
</dbReference>
<evidence type="ECO:0000256" key="2">
    <source>
        <dbReference type="ARBA" id="ARBA00022485"/>
    </source>
</evidence>
<accession>A0A382RR08</accession>
<keyword evidence="3" id="KW-0874">Quinone</keyword>
<evidence type="ECO:0000256" key="8">
    <source>
        <dbReference type="ARBA" id="ARBA00023014"/>
    </source>
</evidence>
<feature type="domain" description="4Fe-4S ferredoxin-type" evidence="13">
    <location>
        <begin position="122"/>
        <end position="151"/>
    </location>
</feature>
<dbReference type="GO" id="GO:0048038">
    <property type="term" value="F:quinone binding"/>
    <property type="evidence" value="ECO:0007669"/>
    <property type="project" value="UniProtKB-KW"/>
</dbReference>
<proteinExistence type="inferred from homology"/>
<keyword evidence="4" id="KW-0479">Metal-binding</keyword>
<evidence type="ECO:0000256" key="3">
    <source>
        <dbReference type="ARBA" id="ARBA00022719"/>
    </source>
</evidence>
<dbReference type="HAMAP" id="MF_01351">
    <property type="entry name" value="NDH1_NuoI"/>
    <property type="match status" value="1"/>
</dbReference>
<dbReference type="InterPro" id="IPR017896">
    <property type="entry name" value="4Fe4S_Fe-S-bd"/>
</dbReference>
<dbReference type="InterPro" id="IPR017900">
    <property type="entry name" value="4Fe4S_Fe_S_CS"/>
</dbReference>
<reference evidence="14" key="1">
    <citation type="submission" date="2018-05" db="EMBL/GenBank/DDBJ databases">
        <authorList>
            <person name="Lanie J.A."/>
            <person name="Ng W.-L."/>
            <person name="Kazmierczak K.M."/>
            <person name="Andrzejewski T.M."/>
            <person name="Davidsen T.M."/>
            <person name="Wayne K.J."/>
            <person name="Tettelin H."/>
            <person name="Glass J.I."/>
            <person name="Rusch D."/>
            <person name="Podicherti R."/>
            <person name="Tsui H.-C.T."/>
            <person name="Winkler M.E."/>
        </authorList>
    </citation>
    <scope>NUCLEOTIDE SEQUENCE</scope>
</reference>
<sequence>MLGFGLIRGLFVTLRNLFGPIFTIQYPDKRAGIFEYAKFRNKSIYRIFLDERKNFFLAILNYVKIPVKIEQFSRFRGNEFVWYDDRCTACASCAKYCPLGIIEIETHPGGENLQAGENYEIDKFSIDTGRCMFCGLCVEACPYDALHMGTDFERGNYKRDDLVLDKETLISQKKNPSSWFRPQFESDEYDPWKESLTDSKKAGRHEKPTYEDIKSNWVNKRSKSD</sequence>
<organism evidence="14">
    <name type="scientific">marine metagenome</name>
    <dbReference type="NCBI Taxonomy" id="408172"/>
    <lineage>
        <taxon>unclassified sequences</taxon>
        <taxon>metagenomes</taxon>
        <taxon>ecological metagenomes</taxon>
    </lineage>
</organism>
<keyword evidence="2" id="KW-0004">4Fe-4S</keyword>
<dbReference type="PROSITE" id="PS00198">
    <property type="entry name" value="4FE4S_FER_1"/>
    <property type="match status" value="1"/>
</dbReference>
<dbReference type="Pfam" id="PF12838">
    <property type="entry name" value="Fer4_7"/>
    <property type="match status" value="1"/>
</dbReference>
<dbReference type="GO" id="GO:0046872">
    <property type="term" value="F:metal ion binding"/>
    <property type="evidence" value="ECO:0007669"/>
    <property type="project" value="UniProtKB-KW"/>
</dbReference>
<name>A0A382RR08_9ZZZZ</name>
<dbReference type="EMBL" id="UINC01123575">
    <property type="protein sequence ID" value="SVD00124.1"/>
    <property type="molecule type" value="Genomic_DNA"/>
</dbReference>
<keyword evidence="10" id="KW-0830">Ubiquinone</keyword>
<protein>
    <recommendedName>
        <fullName evidence="13">4Fe-4S ferredoxin-type domain-containing protein</fullName>
    </recommendedName>
</protein>
<keyword evidence="9" id="KW-0520">NAD</keyword>
<evidence type="ECO:0000256" key="9">
    <source>
        <dbReference type="ARBA" id="ARBA00023027"/>
    </source>
</evidence>
<evidence type="ECO:0000256" key="11">
    <source>
        <dbReference type="ARBA" id="ARBA00023136"/>
    </source>
</evidence>
<dbReference type="InterPro" id="IPR010226">
    <property type="entry name" value="NADH_quinone_OxRdtase_chainI"/>
</dbReference>
<evidence type="ECO:0000256" key="1">
    <source>
        <dbReference type="ARBA" id="ARBA00022475"/>
    </source>
</evidence>
<keyword evidence="5" id="KW-0677">Repeat</keyword>
<dbReference type="GO" id="GO:0051539">
    <property type="term" value="F:4 iron, 4 sulfur cluster binding"/>
    <property type="evidence" value="ECO:0007669"/>
    <property type="project" value="UniProtKB-KW"/>
</dbReference>
<evidence type="ECO:0000256" key="4">
    <source>
        <dbReference type="ARBA" id="ARBA00022723"/>
    </source>
</evidence>
<feature type="domain" description="4Fe-4S ferredoxin-type" evidence="13">
    <location>
        <begin position="78"/>
        <end position="107"/>
    </location>
</feature>
<evidence type="ECO:0000256" key="6">
    <source>
        <dbReference type="ARBA" id="ARBA00022967"/>
    </source>
</evidence>
<dbReference type="GO" id="GO:0016020">
    <property type="term" value="C:membrane"/>
    <property type="evidence" value="ECO:0007669"/>
    <property type="project" value="InterPro"/>
</dbReference>
<evidence type="ECO:0000256" key="12">
    <source>
        <dbReference type="SAM" id="MobiDB-lite"/>
    </source>
</evidence>
<evidence type="ECO:0000259" key="13">
    <source>
        <dbReference type="PROSITE" id="PS51379"/>
    </source>
</evidence>
<evidence type="ECO:0000256" key="7">
    <source>
        <dbReference type="ARBA" id="ARBA00023004"/>
    </source>
</evidence>
<dbReference type="PANTHER" id="PTHR10849:SF24">
    <property type="entry name" value="NADH-QUINONE OXIDOREDUCTASE SUBUNIT I 2"/>
    <property type="match status" value="1"/>
</dbReference>
<dbReference type="SUPFAM" id="SSF54862">
    <property type="entry name" value="4Fe-4S ferredoxins"/>
    <property type="match status" value="1"/>
</dbReference>
<keyword evidence="6" id="KW-1278">Translocase</keyword>
<keyword evidence="11" id="KW-0472">Membrane</keyword>
<dbReference type="Gene3D" id="3.30.70.3270">
    <property type="match status" value="1"/>
</dbReference>
<dbReference type="GO" id="GO:0016651">
    <property type="term" value="F:oxidoreductase activity, acting on NAD(P)H"/>
    <property type="evidence" value="ECO:0007669"/>
    <property type="project" value="InterPro"/>
</dbReference>